<dbReference type="RefSeq" id="WP_042542627.1">
    <property type="nucleotide sequence ID" value="NZ_JXSQ01000001.1"/>
</dbReference>
<dbReference type="OrthoDB" id="5060893at2"/>
<sequence length="257" mass="26656">MTDSSAQSVLLRPNIPTGGRPILPKARQLGPAMLGLSVVPAIAIIIALVDSRVGFKLLMASLAVTMLVLILALFFRVKALQPGAVRIAAAGGLRFIPPKTHRATLVAVPLSLLLPVVVLLLIRALDLPTQASSSRLMAALPIVFVAVSLGSLAVVAWSMRIPAGLQLAADGLHGVRGGKLINLSWADIVSAAPAGVHGPRLMVMTRSGGAFVIDGNHLGSDPAIVARVIEFYCAHPARRDDLADGNGAIRAVEAAAR</sequence>
<dbReference type="EMBL" id="JXSQ01000001">
    <property type="protein sequence ID" value="KIP53869.1"/>
    <property type="molecule type" value="Genomic_DNA"/>
</dbReference>
<feature type="transmembrane region" description="Helical" evidence="1">
    <location>
        <begin position="29"/>
        <end position="49"/>
    </location>
</feature>
<protein>
    <recommendedName>
        <fullName evidence="4">PH (Pleckstrin Homology) domain-containing protein</fullName>
    </recommendedName>
</protein>
<evidence type="ECO:0000313" key="2">
    <source>
        <dbReference type="EMBL" id="KIP53869.1"/>
    </source>
</evidence>
<keyword evidence="1" id="KW-0812">Transmembrane</keyword>
<name>A0A0D0IQK5_9MICO</name>
<keyword evidence="1" id="KW-1133">Transmembrane helix</keyword>
<evidence type="ECO:0008006" key="4">
    <source>
        <dbReference type="Google" id="ProtNLM"/>
    </source>
</evidence>
<organism evidence="2 3">
    <name type="scientific">Leucobacter komagatae</name>
    <dbReference type="NCBI Taxonomy" id="55969"/>
    <lineage>
        <taxon>Bacteria</taxon>
        <taxon>Bacillati</taxon>
        <taxon>Actinomycetota</taxon>
        <taxon>Actinomycetes</taxon>
        <taxon>Micrococcales</taxon>
        <taxon>Microbacteriaceae</taxon>
        <taxon>Leucobacter</taxon>
    </lineage>
</organism>
<keyword evidence="1" id="KW-0472">Membrane</keyword>
<gene>
    <name evidence="2" type="ORF">SD72_01515</name>
</gene>
<feature type="transmembrane region" description="Helical" evidence="1">
    <location>
        <begin position="136"/>
        <end position="157"/>
    </location>
</feature>
<evidence type="ECO:0000256" key="1">
    <source>
        <dbReference type="SAM" id="Phobius"/>
    </source>
</evidence>
<comment type="caution">
    <text evidence="2">The sequence shown here is derived from an EMBL/GenBank/DDBJ whole genome shotgun (WGS) entry which is preliminary data.</text>
</comment>
<dbReference type="AlphaFoldDB" id="A0A0D0IQK5"/>
<accession>A0A0D0IQK5</accession>
<reference evidence="2 3" key="1">
    <citation type="submission" date="2015-01" db="EMBL/GenBank/DDBJ databases">
        <title>Draft genome sequence of Leucobacter komagatae strain VKM ST2845.</title>
        <authorList>
            <person name="Karlyshev A.V."/>
            <person name="Kudryashova E.B."/>
        </authorList>
    </citation>
    <scope>NUCLEOTIDE SEQUENCE [LARGE SCALE GENOMIC DNA]</scope>
    <source>
        <strain evidence="2 3">VKM ST2845</strain>
    </source>
</reference>
<proteinExistence type="predicted"/>
<feature type="transmembrane region" description="Helical" evidence="1">
    <location>
        <begin position="55"/>
        <end position="77"/>
    </location>
</feature>
<keyword evidence="3" id="KW-1185">Reference proteome</keyword>
<dbReference type="Proteomes" id="UP000032120">
    <property type="component" value="Unassembled WGS sequence"/>
</dbReference>
<feature type="transmembrane region" description="Helical" evidence="1">
    <location>
        <begin position="103"/>
        <end position="124"/>
    </location>
</feature>
<evidence type="ECO:0000313" key="3">
    <source>
        <dbReference type="Proteomes" id="UP000032120"/>
    </source>
</evidence>